<protein>
    <submittedName>
        <fullName evidence="1">Uncharacterized protein</fullName>
    </submittedName>
</protein>
<evidence type="ECO:0000313" key="2">
    <source>
        <dbReference type="Proteomes" id="UP000253562"/>
    </source>
</evidence>
<reference evidence="1 2" key="1">
    <citation type="submission" date="2018-07" db="EMBL/GenBank/DDBJ databases">
        <title>Comparative genomes isolates from brazilian mangrove.</title>
        <authorList>
            <person name="De Araujo J.E."/>
            <person name="Taketani R.G."/>
            <person name="Silva M.C.P."/>
            <person name="Lourenco M.V."/>
            <person name="Oliveira V.M."/>
            <person name="Andreote F.D."/>
        </authorList>
    </citation>
    <scope>NUCLEOTIDE SEQUENCE [LARGE SCALE GENOMIC DNA]</scope>
    <source>
        <strain evidence="1 2">HEX PRIS-MGV</strain>
    </source>
</reference>
<name>A0A368KRG9_9BACT</name>
<comment type="caution">
    <text evidence="1">The sequence shown here is derived from an EMBL/GenBank/DDBJ whole genome shotgun (WGS) entry which is preliminary data.</text>
</comment>
<organism evidence="1 2">
    <name type="scientific">Bremerella cremea</name>
    <dbReference type="NCBI Taxonomy" id="1031537"/>
    <lineage>
        <taxon>Bacteria</taxon>
        <taxon>Pseudomonadati</taxon>
        <taxon>Planctomycetota</taxon>
        <taxon>Planctomycetia</taxon>
        <taxon>Pirellulales</taxon>
        <taxon>Pirellulaceae</taxon>
        <taxon>Bremerella</taxon>
    </lineage>
</organism>
<dbReference type="Proteomes" id="UP000253562">
    <property type="component" value="Unassembled WGS sequence"/>
</dbReference>
<gene>
    <name evidence="1" type="ORF">DTL42_13250</name>
</gene>
<accession>A0A368KRG9</accession>
<evidence type="ECO:0000313" key="1">
    <source>
        <dbReference type="EMBL" id="RCS49485.1"/>
    </source>
</evidence>
<dbReference type="EMBL" id="QPEX01000024">
    <property type="protein sequence ID" value="RCS49485.1"/>
    <property type="molecule type" value="Genomic_DNA"/>
</dbReference>
<sequence length="110" mass="12442">MPEVRFDDVMEVCTNRAVTEVPIDPKYVEVCEPNSIRVCGAVPNLPVFVGASVSRGTLVIRLDKPSDEKVTISVRLTGIRRGFENKRFPNRSREQFEANERFIRSAYPGD</sequence>
<dbReference type="AlphaFoldDB" id="A0A368KRG9"/>
<proteinExistence type="predicted"/>